<gene>
    <name evidence="1" type="ORF">METZ01_LOCUS211367</name>
</gene>
<name>A0A382F8H9_9ZZZZ</name>
<evidence type="ECO:0000313" key="1">
    <source>
        <dbReference type="EMBL" id="SVB58513.1"/>
    </source>
</evidence>
<reference evidence="1" key="1">
    <citation type="submission" date="2018-05" db="EMBL/GenBank/DDBJ databases">
        <authorList>
            <person name="Lanie J.A."/>
            <person name="Ng W.-L."/>
            <person name="Kazmierczak K.M."/>
            <person name="Andrzejewski T.M."/>
            <person name="Davidsen T.M."/>
            <person name="Wayne K.J."/>
            <person name="Tettelin H."/>
            <person name="Glass J.I."/>
            <person name="Rusch D."/>
            <person name="Podicherti R."/>
            <person name="Tsui H.-C.T."/>
            <person name="Winkler M.E."/>
        </authorList>
    </citation>
    <scope>NUCLEOTIDE SEQUENCE</scope>
</reference>
<dbReference type="InterPro" id="IPR043129">
    <property type="entry name" value="ATPase_NBD"/>
</dbReference>
<protein>
    <recommendedName>
        <fullName evidence="2">Transcriptional regulator</fullName>
    </recommendedName>
</protein>
<organism evidence="1">
    <name type="scientific">marine metagenome</name>
    <dbReference type="NCBI Taxonomy" id="408172"/>
    <lineage>
        <taxon>unclassified sequences</taxon>
        <taxon>metagenomes</taxon>
        <taxon>ecological metagenomes</taxon>
    </lineage>
</organism>
<dbReference type="Gene3D" id="3.30.420.40">
    <property type="match status" value="2"/>
</dbReference>
<dbReference type="AlphaFoldDB" id="A0A382F8H9"/>
<evidence type="ECO:0008006" key="2">
    <source>
        <dbReference type="Google" id="ProtNLM"/>
    </source>
</evidence>
<accession>A0A382F8H9</accession>
<proteinExistence type="predicted"/>
<feature type="non-terminal residue" evidence="1">
    <location>
        <position position="469"/>
    </location>
</feature>
<dbReference type="SUPFAM" id="SSF53067">
    <property type="entry name" value="Actin-like ATPase domain"/>
    <property type="match status" value="1"/>
</dbReference>
<sequence>MRGELSNYPHPVMSETNLLPEPKFLPELHPTYRPAILANRAFEESARDTGSPVDIGIALEQADGSVFHHRTVVFPGDHALAENNFRHVERIVKFLLWQRGGWKIHLSGAESLVPRLQEHYRANAFGKFDDDVIGVRNNGQSIEVVGCAELPAEHSEARPIGRNLDGCRIGFDLGGSDRKAAAVIDGEVKFSEEIVWDPYFEPDPDYHYEGIMDSLKRAAEHLPHVDAIGGSAAGCYSHNQVTWASLFRGVGPELFDEKVRGMFLRIAEEWGVPLDVINDGEVTALAGSMAMGKNGVLGIAMGTSQGGGYIDMGGNITTWLSELAFAPVDLHPEAPADEWSGDLGCGAQYFSQQAVGRLLPASGIEYDKTLKLPEQLKIVQALMEQGDDRALKIYDAIGIYLGYSLAHYAEFYDYEYVLLLGRVTTGPGGEHIIERSREVMEAEFPDLAKRIKFHIPDETEKRHGQAIAA</sequence>
<dbReference type="EMBL" id="UINC01048229">
    <property type="protein sequence ID" value="SVB58513.1"/>
    <property type="molecule type" value="Genomic_DNA"/>
</dbReference>